<evidence type="ECO:0000256" key="3">
    <source>
        <dbReference type="SAM" id="MobiDB-lite"/>
    </source>
</evidence>
<feature type="compositionally biased region" description="Basic and acidic residues" evidence="3">
    <location>
        <begin position="560"/>
        <end position="584"/>
    </location>
</feature>
<dbReference type="RefSeq" id="WP_048133913.1">
    <property type="nucleotide sequence ID" value="NZ_CAYAYE010000015.1"/>
</dbReference>
<dbReference type="PANTHER" id="PTHR19248">
    <property type="entry name" value="ATP-BINDING TRANSPORT PROTEIN-RELATED"/>
    <property type="match status" value="1"/>
</dbReference>
<keyword evidence="1" id="KW-0547">Nucleotide-binding</keyword>
<evidence type="ECO:0000313" key="6">
    <source>
        <dbReference type="EMBL" id="TQS84771.1"/>
    </source>
</evidence>
<dbReference type="GO" id="GO:0016491">
    <property type="term" value="F:oxidoreductase activity"/>
    <property type="evidence" value="ECO:0007669"/>
    <property type="project" value="UniProtKB-ARBA"/>
</dbReference>
<dbReference type="PRINTS" id="PR01868">
    <property type="entry name" value="ABCEFAMILY"/>
</dbReference>
<dbReference type="InterPro" id="IPR017900">
    <property type="entry name" value="4Fe4S_Fe_S_CS"/>
</dbReference>
<dbReference type="EMBL" id="LVVT01000001">
    <property type="protein sequence ID" value="TQS84771.1"/>
    <property type="molecule type" value="Genomic_DNA"/>
</dbReference>
<dbReference type="PROSITE" id="PS50893">
    <property type="entry name" value="ABC_TRANSPORTER_2"/>
    <property type="match status" value="2"/>
</dbReference>
<dbReference type="SUPFAM" id="SSF52540">
    <property type="entry name" value="P-loop containing nucleoside triphosphate hydrolases"/>
    <property type="match status" value="2"/>
</dbReference>
<feature type="domain" description="4Fe-4S ferredoxin-type" evidence="5">
    <location>
        <begin position="40"/>
        <end position="69"/>
    </location>
</feature>
<dbReference type="GeneID" id="41323202"/>
<dbReference type="PROSITE" id="PS00198">
    <property type="entry name" value="4FE4S_FER_1"/>
    <property type="match status" value="1"/>
</dbReference>
<feature type="domain" description="ABC transporter" evidence="4">
    <location>
        <begin position="310"/>
        <end position="552"/>
    </location>
</feature>
<proteinExistence type="predicted"/>
<dbReference type="PROSITE" id="PS51379">
    <property type="entry name" value="4FE4S_FER_2"/>
    <property type="match status" value="1"/>
</dbReference>
<dbReference type="InterPro" id="IPR003439">
    <property type="entry name" value="ABC_transporter-like_ATP-bd"/>
</dbReference>
<dbReference type="Gene3D" id="3.40.50.300">
    <property type="entry name" value="P-loop containing nucleotide triphosphate hydrolases"/>
    <property type="match status" value="2"/>
</dbReference>
<evidence type="ECO:0000256" key="1">
    <source>
        <dbReference type="ARBA" id="ARBA00022741"/>
    </source>
</evidence>
<feature type="region of interest" description="Disordered" evidence="3">
    <location>
        <begin position="560"/>
        <end position="595"/>
    </location>
</feature>
<dbReference type="InterPro" id="IPR003593">
    <property type="entry name" value="AAA+_ATPase"/>
</dbReference>
<dbReference type="AlphaFoldDB" id="A0A8J8PFB5"/>
<dbReference type="InterPro" id="IPR013283">
    <property type="entry name" value="RLI1"/>
</dbReference>
<dbReference type="FunFam" id="3.40.50.300:FF:001546">
    <property type="entry name" value="RNase L inhibitor homolog"/>
    <property type="match status" value="1"/>
</dbReference>
<reference evidence="6" key="1">
    <citation type="submission" date="2016-03" db="EMBL/GenBank/DDBJ databases">
        <authorList>
            <person name="Borrel G."/>
            <person name="Mccann A."/>
            <person name="O'Toole P.W."/>
        </authorList>
    </citation>
    <scope>NUCLEOTIDE SEQUENCE</scope>
    <source>
        <strain evidence="6">183</strain>
    </source>
</reference>
<evidence type="ECO:0000256" key="2">
    <source>
        <dbReference type="ARBA" id="ARBA00022840"/>
    </source>
</evidence>
<name>A0A8J8PFB5_9ARCH</name>
<accession>A0A8J8PFB5</accession>
<organism evidence="6 7">
    <name type="scientific">Candidatus Methanomassiliicoccus intestinalis</name>
    <dbReference type="NCBI Taxonomy" id="1406512"/>
    <lineage>
        <taxon>Archaea</taxon>
        <taxon>Methanobacteriati</taxon>
        <taxon>Thermoplasmatota</taxon>
        <taxon>Thermoplasmata</taxon>
        <taxon>Methanomassiliicoccales</taxon>
        <taxon>Methanomassiliicoccaceae</taxon>
        <taxon>Methanomassiliicoccus</taxon>
    </lineage>
</organism>
<dbReference type="Pfam" id="PF00037">
    <property type="entry name" value="Fer4"/>
    <property type="match status" value="1"/>
</dbReference>
<dbReference type="InterPro" id="IPR017896">
    <property type="entry name" value="4Fe4S_Fe-S-bd"/>
</dbReference>
<dbReference type="Pfam" id="PF00005">
    <property type="entry name" value="ABC_tran"/>
    <property type="match status" value="2"/>
</dbReference>
<dbReference type="GO" id="GO:0016887">
    <property type="term" value="F:ATP hydrolysis activity"/>
    <property type="evidence" value="ECO:0007669"/>
    <property type="project" value="InterPro"/>
</dbReference>
<dbReference type="InterPro" id="IPR027417">
    <property type="entry name" value="P-loop_NTPase"/>
</dbReference>
<protein>
    <submittedName>
        <fullName evidence="6">ATPase</fullName>
    </submittedName>
</protein>
<sequence length="595" mass="66550">MRIAVLLRDHCQPKKCNTECIKYCPKVRTGVEAITMGDSGKPAISEELCAGCGICINKCPFEAIKIIGLPEELNTELMHQYGLNGFRIYRLPVPKKGAVTGILGPNGIGKTTSIKLLSGEETPNFGNYDNPPNREEVLSRLSGTELGDYLTKVYAGKVKTALKPQYVDKLPLVSKGVVKDLLSKVAERMTVDEAADLLELNEVINRPLDKLSGGELQRVAIAASIMKEADTYFFDEPSSYLDIYQRIKVARIIQDLSETKQVIVIEHDLAILDFLADSAYLVYGSEGAYGVFAQPRQVRTAINTYLDGYMREENIRFRDTQIRFESHPPRDSQMTAKLLEYGALECDYKEFKLTVDPGSIMIGESVGVVGPNAIGKTTFVKMLAGVQKPTLGELDSQVKVSYKPQYIAPDFDGTVRELFMTANSEFFESGFFESEIAHPLSLKRLYEKNVKTLSGGELQRVAIALCLSREAEIYLIDEPSAYLDSNQRMEAAKTIRRVMEKRGRSAMIIDHDIYFLDMVSDTMMVFEGKPGSEGRATGPYDMRDGMNKFLAKVDVTFRRDNDTDRPRINKPGSRLDREQKERGEYYYSTVSAPSA</sequence>
<evidence type="ECO:0000259" key="4">
    <source>
        <dbReference type="PROSITE" id="PS50893"/>
    </source>
</evidence>
<dbReference type="InterPro" id="IPR017871">
    <property type="entry name" value="ABC_transporter-like_CS"/>
</dbReference>
<dbReference type="PROSITE" id="PS00211">
    <property type="entry name" value="ABC_TRANSPORTER_1"/>
    <property type="match status" value="2"/>
</dbReference>
<keyword evidence="2" id="KW-0067">ATP-binding</keyword>
<dbReference type="SMART" id="SM00382">
    <property type="entry name" value="AAA"/>
    <property type="match status" value="2"/>
</dbReference>
<dbReference type="GO" id="GO:0005524">
    <property type="term" value="F:ATP binding"/>
    <property type="evidence" value="ECO:0007669"/>
    <property type="project" value="UniProtKB-KW"/>
</dbReference>
<dbReference type="Proteomes" id="UP000752814">
    <property type="component" value="Unassembled WGS sequence"/>
</dbReference>
<feature type="domain" description="ABC transporter" evidence="4">
    <location>
        <begin position="64"/>
        <end position="311"/>
    </location>
</feature>
<dbReference type="Pfam" id="PF04068">
    <property type="entry name" value="Fer4_RLI"/>
    <property type="match status" value="1"/>
</dbReference>
<dbReference type="SUPFAM" id="SSF54862">
    <property type="entry name" value="4Fe-4S ferredoxins"/>
    <property type="match status" value="1"/>
</dbReference>
<comment type="caution">
    <text evidence="6">The sequence shown here is derived from an EMBL/GenBank/DDBJ whole genome shotgun (WGS) entry which is preliminary data.</text>
</comment>
<dbReference type="InterPro" id="IPR007209">
    <property type="entry name" value="RNaseL-inhib-like_metal-bd_dom"/>
</dbReference>
<gene>
    <name evidence="6" type="ORF">A3207_01700</name>
</gene>
<dbReference type="NCBIfam" id="NF009945">
    <property type="entry name" value="PRK13409.1"/>
    <property type="match status" value="1"/>
</dbReference>
<evidence type="ECO:0000313" key="7">
    <source>
        <dbReference type="Proteomes" id="UP000752814"/>
    </source>
</evidence>
<evidence type="ECO:0000259" key="5">
    <source>
        <dbReference type="PROSITE" id="PS51379"/>
    </source>
</evidence>